<evidence type="ECO:0000256" key="9">
    <source>
        <dbReference type="HAMAP-Rule" id="MF_00161"/>
    </source>
</evidence>
<dbReference type="PANTHER" id="PTHR33695">
    <property type="entry name" value="LIPOPROTEIN SIGNAL PEPTIDASE"/>
    <property type="match status" value="1"/>
</dbReference>
<evidence type="ECO:0000313" key="11">
    <source>
        <dbReference type="EMBL" id="MXO54691.1"/>
    </source>
</evidence>
<name>A0A844Y9W6_9SPHN</name>
<dbReference type="GO" id="GO:0004190">
    <property type="term" value="F:aspartic-type endopeptidase activity"/>
    <property type="evidence" value="ECO:0007669"/>
    <property type="project" value="UniProtKB-UniRule"/>
</dbReference>
<dbReference type="EC" id="3.4.23.36" evidence="9"/>
<dbReference type="OrthoDB" id="9810259at2"/>
<gene>
    <name evidence="9 11" type="primary">lspA</name>
    <name evidence="11" type="ORF">GRI47_11845</name>
</gene>
<dbReference type="Pfam" id="PF01252">
    <property type="entry name" value="Peptidase_A8"/>
    <property type="match status" value="1"/>
</dbReference>
<dbReference type="Proteomes" id="UP000430272">
    <property type="component" value="Unassembled WGS sequence"/>
</dbReference>
<comment type="caution">
    <text evidence="9">Lacks conserved residue(s) required for the propagation of feature annotation.</text>
</comment>
<comment type="pathway">
    <text evidence="9">Protein modification; lipoprotein biosynthesis (signal peptide cleavage).</text>
</comment>
<reference evidence="11 12" key="1">
    <citation type="submission" date="2019-12" db="EMBL/GenBank/DDBJ databases">
        <title>Genomic-based taxomic classification of the family Erythrobacteraceae.</title>
        <authorList>
            <person name="Xu L."/>
        </authorList>
    </citation>
    <scope>NUCLEOTIDE SEQUENCE [LARGE SCALE GENOMIC DNA]</scope>
    <source>
        <strain evidence="11 12">JCM 17468</strain>
    </source>
</reference>
<accession>A0A844Y9W6</accession>
<dbReference type="GO" id="GO:0005886">
    <property type="term" value="C:plasma membrane"/>
    <property type="evidence" value="ECO:0007669"/>
    <property type="project" value="UniProtKB-SubCell"/>
</dbReference>
<dbReference type="AlphaFoldDB" id="A0A844Y9W6"/>
<proteinExistence type="inferred from homology"/>
<dbReference type="HAMAP" id="MF_00161">
    <property type="entry name" value="LspA"/>
    <property type="match status" value="1"/>
</dbReference>
<evidence type="ECO:0000256" key="5">
    <source>
        <dbReference type="ARBA" id="ARBA00022750"/>
    </source>
</evidence>
<organism evidence="11 12">
    <name type="scientific">Qipengyuania pelagi</name>
    <dbReference type="NCBI Taxonomy" id="994320"/>
    <lineage>
        <taxon>Bacteria</taxon>
        <taxon>Pseudomonadati</taxon>
        <taxon>Pseudomonadota</taxon>
        <taxon>Alphaproteobacteria</taxon>
        <taxon>Sphingomonadales</taxon>
        <taxon>Erythrobacteraceae</taxon>
        <taxon>Qipengyuania</taxon>
    </lineage>
</organism>
<keyword evidence="7 9" id="KW-1133">Transmembrane helix</keyword>
<feature type="active site" evidence="9">
    <location>
        <position position="122"/>
    </location>
</feature>
<sequence length="186" mass="20592">MTQARRNQAIGILIAFAIFAVDQAIKYWVKGPLMLRERGVIELVPFFDLRWTQNFGVSLGMFEATSPEMRWALVAVTAGIALVVTVWMIREEKFGDILGLALVLGGALGNIKDRYDYGYVIDYADLHFGDFRPFLIFNVADAAITIGVMIILARAFFVRDTAGQIMADSATASHSDTHARSAETKP</sequence>
<keyword evidence="2 9" id="KW-1003">Cell membrane</keyword>
<evidence type="ECO:0000256" key="3">
    <source>
        <dbReference type="ARBA" id="ARBA00022670"/>
    </source>
</evidence>
<comment type="similarity">
    <text evidence="1 9 10">Belongs to the peptidase A8 family.</text>
</comment>
<protein>
    <recommendedName>
        <fullName evidence="9">Lipoprotein signal peptidase</fullName>
        <ecNumber evidence="9">3.4.23.36</ecNumber>
    </recommendedName>
    <alternativeName>
        <fullName evidence="9">Prolipoprotein signal peptidase</fullName>
    </alternativeName>
    <alternativeName>
        <fullName evidence="9">Signal peptidase II</fullName>
        <shortName evidence="9">SPase II</shortName>
    </alternativeName>
</protein>
<evidence type="ECO:0000256" key="2">
    <source>
        <dbReference type="ARBA" id="ARBA00022475"/>
    </source>
</evidence>
<feature type="active site" evidence="9">
    <location>
        <position position="141"/>
    </location>
</feature>
<feature type="transmembrane region" description="Helical" evidence="9">
    <location>
        <begin position="69"/>
        <end position="87"/>
    </location>
</feature>
<dbReference type="GO" id="GO:0006508">
    <property type="term" value="P:proteolysis"/>
    <property type="evidence" value="ECO:0007669"/>
    <property type="project" value="UniProtKB-KW"/>
</dbReference>
<dbReference type="PRINTS" id="PR00781">
    <property type="entry name" value="LIPOSIGPTASE"/>
</dbReference>
<comment type="catalytic activity">
    <reaction evidence="9">
        <text>Release of signal peptides from bacterial membrane prolipoproteins. Hydrolyzes -Xaa-Yaa-Zaa-|-(S,diacylglyceryl)Cys-, in which Xaa is hydrophobic (preferably Leu), and Yaa (Ala or Ser) and Zaa (Gly or Ala) have small, neutral side chains.</text>
        <dbReference type="EC" id="3.4.23.36"/>
    </reaction>
</comment>
<comment type="function">
    <text evidence="9">This protein specifically catalyzes the removal of signal peptides from prolipoproteins.</text>
</comment>
<evidence type="ECO:0000256" key="1">
    <source>
        <dbReference type="ARBA" id="ARBA00006139"/>
    </source>
</evidence>
<evidence type="ECO:0000256" key="7">
    <source>
        <dbReference type="ARBA" id="ARBA00022989"/>
    </source>
</evidence>
<dbReference type="UniPathway" id="UPA00665"/>
<evidence type="ECO:0000256" key="4">
    <source>
        <dbReference type="ARBA" id="ARBA00022692"/>
    </source>
</evidence>
<keyword evidence="5 9" id="KW-0064">Aspartyl protease</keyword>
<keyword evidence="8 9" id="KW-0472">Membrane</keyword>
<dbReference type="NCBIfam" id="TIGR00077">
    <property type="entry name" value="lspA"/>
    <property type="match status" value="1"/>
</dbReference>
<feature type="transmembrane region" description="Helical" evidence="9">
    <location>
        <begin position="131"/>
        <end position="157"/>
    </location>
</feature>
<comment type="subcellular location">
    <subcellularLocation>
        <location evidence="9">Cell membrane</location>
        <topology evidence="9">Multi-pass membrane protein</topology>
    </subcellularLocation>
</comment>
<dbReference type="InterPro" id="IPR001872">
    <property type="entry name" value="Peptidase_A8"/>
</dbReference>
<evidence type="ECO:0000256" key="8">
    <source>
        <dbReference type="ARBA" id="ARBA00023136"/>
    </source>
</evidence>
<keyword evidence="12" id="KW-1185">Reference proteome</keyword>
<evidence type="ECO:0000256" key="6">
    <source>
        <dbReference type="ARBA" id="ARBA00022801"/>
    </source>
</evidence>
<evidence type="ECO:0000313" key="12">
    <source>
        <dbReference type="Proteomes" id="UP000430272"/>
    </source>
</evidence>
<comment type="caution">
    <text evidence="11">The sequence shown here is derived from an EMBL/GenBank/DDBJ whole genome shotgun (WGS) entry which is preliminary data.</text>
</comment>
<keyword evidence="6 9" id="KW-0378">Hydrolase</keyword>
<dbReference type="PANTHER" id="PTHR33695:SF1">
    <property type="entry name" value="LIPOPROTEIN SIGNAL PEPTIDASE"/>
    <property type="match status" value="1"/>
</dbReference>
<keyword evidence="4 9" id="KW-0812">Transmembrane</keyword>
<keyword evidence="3 9" id="KW-0645">Protease</keyword>
<dbReference type="RefSeq" id="WP_160661587.1">
    <property type="nucleotide sequence ID" value="NZ_BAABDV010000001.1"/>
</dbReference>
<evidence type="ECO:0000256" key="10">
    <source>
        <dbReference type="RuleBase" id="RU004181"/>
    </source>
</evidence>
<dbReference type="EMBL" id="WTYD01000002">
    <property type="protein sequence ID" value="MXO54691.1"/>
    <property type="molecule type" value="Genomic_DNA"/>
</dbReference>